<dbReference type="InterPro" id="IPR013087">
    <property type="entry name" value="Znf_C2H2_type"/>
</dbReference>
<dbReference type="Gene3D" id="3.30.160.60">
    <property type="entry name" value="Classic Zinc Finger"/>
    <property type="match status" value="3"/>
</dbReference>
<keyword evidence="3" id="KW-0677">Repeat</keyword>
<evidence type="ECO:0000259" key="9">
    <source>
        <dbReference type="PROSITE" id="PS50157"/>
    </source>
</evidence>
<keyword evidence="5" id="KW-0862">Zinc</keyword>
<evidence type="ECO:0000256" key="5">
    <source>
        <dbReference type="ARBA" id="ARBA00022833"/>
    </source>
</evidence>
<gene>
    <name evidence="10" type="ORF">HNY73_006128</name>
</gene>
<dbReference type="PANTHER" id="PTHR23235:SF166">
    <property type="entry name" value="DENDRITIC ARBOR REDUCTION PROTEIN 1"/>
    <property type="match status" value="1"/>
</dbReference>
<dbReference type="GO" id="GO:0000981">
    <property type="term" value="F:DNA-binding transcription factor activity, RNA polymerase II-specific"/>
    <property type="evidence" value="ECO:0007669"/>
    <property type="project" value="TreeGrafter"/>
</dbReference>
<comment type="subcellular location">
    <subcellularLocation>
        <location evidence="1">Nucleus</location>
    </subcellularLocation>
</comment>
<dbReference type="FunFam" id="3.30.160.60:FF:000736">
    <property type="entry name" value="Zinc finger protein 423"/>
    <property type="match status" value="1"/>
</dbReference>
<dbReference type="Pfam" id="PF00096">
    <property type="entry name" value="zf-C2H2"/>
    <property type="match status" value="3"/>
</dbReference>
<dbReference type="SMART" id="SM00355">
    <property type="entry name" value="ZnF_C2H2"/>
    <property type="match status" value="3"/>
</dbReference>
<keyword evidence="4 7" id="KW-0863">Zinc-finger</keyword>
<evidence type="ECO:0000256" key="6">
    <source>
        <dbReference type="ARBA" id="ARBA00023242"/>
    </source>
</evidence>
<dbReference type="GO" id="GO:0008270">
    <property type="term" value="F:zinc ion binding"/>
    <property type="evidence" value="ECO:0007669"/>
    <property type="project" value="UniProtKB-KW"/>
</dbReference>
<comment type="caution">
    <text evidence="10">The sequence shown here is derived from an EMBL/GenBank/DDBJ whole genome shotgun (WGS) entry which is preliminary data.</text>
</comment>
<sequence>MDASFYFVHQDDSSQELDDQIVPSSKLTLFHDQNAALPFITASATKVVQDSQKWHLNEMIIAKSYQILTILPELKLTRLQKKSRDKFHLDFKMSIHGSVLERNRTSYVGDLVQVTVAKSSEKLQGLVGHELSTDSVSNQSLEGEENINSDERISDFVKTIQNYRKSFSSPYFNGDSDEFFEDNSKESTGFSCKEIIENFENSRSEDLEHSSEYLSPNNKYLYQEQYNSRKEYNFTPASKMFMAQSRMNSGPHDSMIGGGLNNGYAQPGHFGNPGYFMGQPSGTQSMYSYPDTSCRMAVSATELSQNFNRAATYENDLRLNYHSPNTDYSANFANPNSGSCYNSHCNTDMRMSYNNANGNSIGDVNSVSYPGGVNGYHQSGHLNNTLYHQPHQNAKSDCSTDVFAKPAAFAEHCSSVRSKVDISRPVMPSSQDAVSVKTELVRNHCPFTLSGSTNGAYNAPDQQHMFMGSVPSSIAKDDCYRSRIPSTAVTAYPSSGPGLQHNHPAPHQQFIDTSRQPCFKVGSNASSTNNIPNANGSYEPLTPPPSEPNTSPPLESLPRKTPPPPYPAPFSASKNGELPTQTKYNRRNNPDLEKRRTHFCNFPGCNKVYTKSSHLKAHQRIHTGEKPYKCSWTECDWRFARSDELTRHTRKHTGDKPFKCRVCERAFARSDHLALHMKRHQPKLNRPATAATA</sequence>
<reference evidence="10" key="1">
    <citation type="journal article" date="2020" name="bioRxiv">
        <title>Chromosome-level reference genome of the European wasp spider Argiope bruennichi: a resource for studies on range expansion and evolutionary adaptation.</title>
        <authorList>
            <person name="Sheffer M.M."/>
            <person name="Hoppe A."/>
            <person name="Krehenwinkel H."/>
            <person name="Uhl G."/>
            <person name="Kuss A.W."/>
            <person name="Jensen L."/>
            <person name="Jensen C."/>
            <person name="Gillespie R.G."/>
            <person name="Hoff K.J."/>
            <person name="Prost S."/>
        </authorList>
    </citation>
    <scope>NUCLEOTIDE SEQUENCE</scope>
</reference>
<feature type="domain" description="C2H2-type" evidence="9">
    <location>
        <begin position="628"/>
        <end position="657"/>
    </location>
</feature>
<proteinExistence type="predicted"/>
<keyword evidence="11" id="KW-1185">Reference proteome</keyword>
<evidence type="ECO:0000313" key="11">
    <source>
        <dbReference type="Proteomes" id="UP000807504"/>
    </source>
</evidence>
<dbReference type="AlphaFoldDB" id="A0A8T0FNP8"/>
<protein>
    <submittedName>
        <fullName evidence="10">Dendritic arbor reduction protein 1 like protein</fullName>
    </submittedName>
</protein>
<evidence type="ECO:0000313" key="10">
    <source>
        <dbReference type="EMBL" id="KAF8791229.1"/>
    </source>
</evidence>
<dbReference type="PANTHER" id="PTHR23235">
    <property type="entry name" value="KRUEPPEL-LIKE TRANSCRIPTION FACTOR"/>
    <property type="match status" value="1"/>
</dbReference>
<keyword evidence="2" id="KW-0479">Metal-binding</keyword>
<dbReference type="FunFam" id="3.30.160.60:FF:000018">
    <property type="entry name" value="Krueppel-like factor 15"/>
    <property type="match status" value="1"/>
</dbReference>
<accession>A0A8T0FNP8</accession>
<feature type="region of interest" description="Disordered" evidence="8">
    <location>
        <begin position="518"/>
        <end position="592"/>
    </location>
</feature>
<evidence type="ECO:0000256" key="4">
    <source>
        <dbReference type="ARBA" id="ARBA00022771"/>
    </source>
</evidence>
<dbReference type="GO" id="GO:0005634">
    <property type="term" value="C:nucleus"/>
    <property type="evidence" value="ECO:0007669"/>
    <property type="project" value="UniProtKB-SubCell"/>
</dbReference>
<evidence type="ECO:0000256" key="2">
    <source>
        <dbReference type="ARBA" id="ARBA00022723"/>
    </source>
</evidence>
<feature type="compositionally biased region" description="Pro residues" evidence="8">
    <location>
        <begin position="541"/>
        <end position="551"/>
    </location>
</feature>
<reference evidence="10" key="2">
    <citation type="submission" date="2020-06" db="EMBL/GenBank/DDBJ databases">
        <authorList>
            <person name="Sheffer M."/>
        </authorList>
    </citation>
    <scope>NUCLEOTIDE SEQUENCE</scope>
</reference>
<keyword evidence="6" id="KW-0539">Nucleus</keyword>
<dbReference type="PROSITE" id="PS50157">
    <property type="entry name" value="ZINC_FINGER_C2H2_2"/>
    <property type="match status" value="3"/>
</dbReference>
<dbReference type="Proteomes" id="UP000807504">
    <property type="component" value="Unassembled WGS sequence"/>
</dbReference>
<dbReference type="FunFam" id="3.30.160.60:FF:000021">
    <property type="entry name" value="Basic krueppel-like factor 3"/>
    <property type="match status" value="1"/>
</dbReference>
<evidence type="ECO:0000256" key="3">
    <source>
        <dbReference type="ARBA" id="ARBA00022737"/>
    </source>
</evidence>
<organism evidence="10 11">
    <name type="scientific">Argiope bruennichi</name>
    <name type="common">Wasp spider</name>
    <name type="synonym">Aranea bruennichi</name>
    <dbReference type="NCBI Taxonomy" id="94029"/>
    <lineage>
        <taxon>Eukaryota</taxon>
        <taxon>Metazoa</taxon>
        <taxon>Ecdysozoa</taxon>
        <taxon>Arthropoda</taxon>
        <taxon>Chelicerata</taxon>
        <taxon>Arachnida</taxon>
        <taxon>Araneae</taxon>
        <taxon>Araneomorphae</taxon>
        <taxon>Entelegynae</taxon>
        <taxon>Araneoidea</taxon>
        <taxon>Araneidae</taxon>
        <taxon>Argiope</taxon>
    </lineage>
</organism>
<feature type="compositionally biased region" description="Polar residues" evidence="8">
    <location>
        <begin position="572"/>
        <end position="583"/>
    </location>
</feature>
<dbReference type="SUPFAM" id="SSF57667">
    <property type="entry name" value="beta-beta-alpha zinc fingers"/>
    <property type="match status" value="2"/>
</dbReference>
<evidence type="ECO:0000256" key="7">
    <source>
        <dbReference type="PROSITE-ProRule" id="PRU00042"/>
    </source>
</evidence>
<dbReference type="EMBL" id="JABXBU010000011">
    <property type="protein sequence ID" value="KAF8791229.1"/>
    <property type="molecule type" value="Genomic_DNA"/>
</dbReference>
<feature type="domain" description="C2H2-type" evidence="9">
    <location>
        <begin position="598"/>
        <end position="627"/>
    </location>
</feature>
<evidence type="ECO:0000256" key="8">
    <source>
        <dbReference type="SAM" id="MobiDB-lite"/>
    </source>
</evidence>
<feature type="domain" description="C2H2-type" evidence="9">
    <location>
        <begin position="658"/>
        <end position="680"/>
    </location>
</feature>
<dbReference type="InterPro" id="IPR036236">
    <property type="entry name" value="Znf_C2H2_sf"/>
</dbReference>
<dbReference type="GO" id="GO:0000978">
    <property type="term" value="F:RNA polymerase II cis-regulatory region sequence-specific DNA binding"/>
    <property type="evidence" value="ECO:0007669"/>
    <property type="project" value="TreeGrafter"/>
</dbReference>
<dbReference type="PROSITE" id="PS00028">
    <property type="entry name" value="ZINC_FINGER_C2H2_1"/>
    <property type="match status" value="3"/>
</dbReference>
<feature type="compositionally biased region" description="Polar residues" evidence="8">
    <location>
        <begin position="523"/>
        <end position="536"/>
    </location>
</feature>
<name>A0A8T0FNP8_ARGBR</name>
<evidence type="ECO:0000256" key="1">
    <source>
        <dbReference type="ARBA" id="ARBA00004123"/>
    </source>
</evidence>